<keyword evidence="5 8" id="KW-0378">Hydrolase</keyword>
<feature type="domain" description="PHP" evidence="9">
    <location>
        <begin position="14"/>
        <end position="182"/>
    </location>
</feature>
<evidence type="ECO:0000256" key="2">
    <source>
        <dbReference type="ARBA" id="ARBA00009152"/>
    </source>
</evidence>
<dbReference type="EMBL" id="LK996017">
    <property type="protein sequence ID" value="CDX03049.1"/>
    <property type="molecule type" value="Genomic_DNA"/>
</dbReference>
<comment type="pathway">
    <text evidence="1 8">Amino-acid biosynthesis; L-histidine biosynthesis; L-histidine from 5-phospho-alpha-D-ribose 1-diphosphate: step 8/9.</text>
</comment>
<proteinExistence type="inferred from homology"/>
<dbReference type="Pfam" id="PF13263">
    <property type="entry name" value="PHP_C"/>
    <property type="match status" value="1"/>
</dbReference>
<reference evidence="10" key="1">
    <citation type="submission" date="2014-07" db="EMBL/GenBank/DDBJ databases">
        <authorList>
            <person name="Hornung V.Bastian."/>
        </authorList>
    </citation>
    <scope>NUCLEOTIDE SEQUENCE</scope>
    <source>
        <strain evidence="10">PCE-S</strain>
    </source>
</reference>
<evidence type="ECO:0000256" key="3">
    <source>
        <dbReference type="ARBA" id="ARBA00013085"/>
    </source>
</evidence>
<dbReference type="GO" id="GO:0000105">
    <property type="term" value="P:L-histidine biosynthetic process"/>
    <property type="evidence" value="ECO:0007669"/>
    <property type="project" value="UniProtKB-UniRule"/>
</dbReference>
<evidence type="ECO:0000259" key="9">
    <source>
        <dbReference type="Pfam" id="PF02811"/>
    </source>
</evidence>
<evidence type="ECO:0000256" key="5">
    <source>
        <dbReference type="ARBA" id="ARBA00022801"/>
    </source>
</evidence>
<keyword evidence="6 8" id="KW-0368">Histidine biosynthesis</keyword>
<dbReference type="GO" id="GO:0005737">
    <property type="term" value="C:cytoplasm"/>
    <property type="evidence" value="ECO:0007669"/>
    <property type="project" value="TreeGrafter"/>
</dbReference>
<dbReference type="EC" id="3.1.3.15" evidence="3 8"/>
<dbReference type="InterPro" id="IPR016195">
    <property type="entry name" value="Pol/histidinol_Pase-like"/>
</dbReference>
<dbReference type="UniPathway" id="UPA00031">
    <property type="reaction ID" value="UER00013"/>
</dbReference>
<dbReference type="Pfam" id="PF02811">
    <property type="entry name" value="PHP"/>
    <property type="match status" value="1"/>
</dbReference>
<evidence type="ECO:0000256" key="4">
    <source>
        <dbReference type="ARBA" id="ARBA00022605"/>
    </source>
</evidence>
<dbReference type="PANTHER" id="PTHR21039">
    <property type="entry name" value="HISTIDINOL PHOSPHATASE-RELATED"/>
    <property type="match status" value="1"/>
</dbReference>
<dbReference type="InterPro" id="IPR004013">
    <property type="entry name" value="PHP_dom"/>
</dbReference>
<comment type="similarity">
    <text evidence="2 8">Belongs to the PHP hydrolase family. HisK subfamily.</text>
</comment>
<dbReference type="RefSeq" id="WP_208925870.1">
    <property type="nucleotide sequence ID" value="NZ_JAYFNZ010000001.1"/>
</dbReference>
<keyword evidence="4 8" id="KW-0028">Amino-acid biosynthesis</keyword>
<organism evidence="10">
    <name type="scientific">Desulfitobacterium hafniense</name>
    <name type="common">Desulfitobacterium frappieri</name>
    <dbReference type="NCBI Taxonomy" id="49338"/>
    <lineage>
        <taxon>Bacteria</taxon>
        <taxon>Bacillati</taxon>
        <taxon>Bacillota</taxon>
        <taxon>Clostridia</taxon>
        <taxon>Eubacteriales</taxon>
        <taxon>Desulfitobacteriaceae</taxon>
        <taxon>Desulfitobacterium</taxon>
    </lineage>
</organism>
<dbReference type="InterPro" id="IPR010140">
    <property type="entry name" value="Histidinol_P_phosphatase_HisJ"/>
</dbReference>
<dbReference type="Gene3D" id="3.20.20.140">
    <property type="entry name" value="Metal-dependent hydrolases"/>
    <property type="match status" value="1"/>
</dbReference>
<evidence type="ECO:0000256" key="6">
    <source>
        <dbReference type="ARBA" id="ARBA00023102"/>
    </source>
</evidence>
<sequence length="252" mass="28735">MLDMHVHLTGHGDRLATAETIREFLDQARRVGLKQIGFADHDVYYSELNLPLIREVAEEYPDLKVAVGLEVDYRPSDEGKIKTLLAQFSFDFVIGSVHELNGWAFDYPEEEAVHRQKDPDGMYEEYFRWVEMAAASDLFTTMGHFDLIKLFGVRPRTDILRLAGGALEQIQKKGLVIELNTAGRYKPVGEYYPEVKIIEEIKRRGIPMTLSSDAHRAEHVGRDAGRAAQLLKDLGIKEIIGFDHGQKEYYPL</sequence>
<accession>A0A098B2E3</accession>
<comment type="catalytic activity">
    <reaction evidence="7 8">
        <text>L-histidinol phosphate + H2O = L-histidinol + phosphate</text>
        <dbReference type="Rhea" id="RHEA:14465"/>
        <dbReference type="ChEBI" id="CHEBI:15377"/>
        <dbReference type="ChEBI" id="CHEBI:43474"/>
        <dbReference type="ChEBI" id="CHEBI:57699"/>
        <dbReference type="ChEBI" id="CHEBI:57980"/>
        <dbReference type="EC" id="3.1.3.15"/>
    </reaction>
</comment>
<protein>
    <recommendedName>
        <fullName evidence="3 8">Histidinol-phosphatase</fullName>
        <shortName evidence="8">HolPase</shortName>
        <ecNumber evidence="3 8">3.1.3.15</ecNumber>
    </recommendedName>
</protein>
<dbReference type="PANTHER" id="PTHR21039:SF0">
    <property type="entry name" value="HISTIDINOL-PHOSPHATASE"/>
    <property type="match status" value="1"/>
</dbReference>
<dbReference type="SUPFAM" id="SSF89550">
    <property type="entry name" value="PHP domain-like"/>
    <property type="match status" value="1"/>
</dbReference>
<dbReference type="PATRIC" id="fig|49338.4.peg.3407"/>
<evidence type="ECO:0000256" key="7">
    <source>
        <dbReference type="ARBA" id="ARBA00049158"/>
    </source>
</evidence>
<dbReference type="GO" id="GO:0004401">
    <property type="term" value="F:histidinol-phosphatase activity"/>
    <property type="evidence" value="ECO:0007669"/>
    <property type="project" value="UniProtKB-UniRule"/>
</dbReference>
<dbReference type="NCBIfam" id="NF005596">
    <property type="entry name" value="PRK07328.1"/>
    <property type="match status" value="1"/>
</dbReference>
<dbReference type="AlphaFoldDB" id="A0A098B2E3"/>
<evidence type="ECO:0000313" key="10">
    <source>
        <dbReference type="EMBL" id="CDX03049.1"/>
    </source>
</evidence>
<gene>
    <name evidence="10" type="ORF">DPCES_3162</name>
</gene>
<name>A0A098B2E3_DESHA</name>
<dbReference type="CDD" id="cd12110">
    <property type="entry name" value="PHP_HisPPase_Hisj_like"/>
    <property type="match status" value="1"/>
</dbReference>
<dbReference type="NCBIfam" id="TIGR01856">
    <property type="entry name" value="hisJ_fam"/>
    <property type="match status" value="1"/>
</dbReference>
<evidence type="ECO:0000256" key="8">
    <source>
        <dbReference type="RuleBase" id="RU366003"/>
    </source>
</evidence>
<evidence type="ECO:0000256" key="1">
    <source>
        <dbReference type="ARBA" id="ARBA00004970"/>
    </source>
</evidence>